<dbReference type="EMBL" id="JAABOA010000254">
    <property type="protein sequence ID" value="KAF9585100.1"/>
    <property type="molecule type" value="Genomic_DNA"/>
</dbReference>
<gene>
    <name evidence="2" type="ORF">BGW38_003900</name>
</gene>
<proteinExistence type="predicted"/>
<keyword evidence="3" id="KW-1185">Reference proteome</keyword>
<dbReference type="Proteomes" id="UP000780801">
    <property type="component" value="Unassembled WGS sequence"/>
</dbReference>
<feature type="region of interest" description="Disordered" evidence="1">
    <location>
        <begin position="622"/>
        <end position="657"/>
    </location>
</feature>
<evidence type="ECO:0000313" key="3">
    <source>
        <dbReference type="Proteomes" id="UP000780801"/>
    </source>
</evidence>
<dbReference type="InterPro" id="IPR032675">
    <property type="entry name" value="LRR_dom_sf"/>
</dbReference>
<dbReference type="Gene3D" id="3.80.10.10">
    <property type="entry name" value="Ribonuclease Inhibitor"/>
    <property type="match status" value="1"/>
</dbReference>
<organism evidence="2 3">
    <name type="scientific">Lunasporangiospora selenospora</name>
    <dbReference type="NCBI Taxonomy" id="979761"/>
    <lineage>
        <taxon>Eukaryota</taxon>
        <taxon>Fungi</taxon>
        <taxon>Fungi incertae sedis</taxon>
        <taxon>Mucoromycota</taxon>
        <taxon>Mortierellomycotina</taxon>
        <taxon>Mortierellomycetes</taxon>
        <taxon>Mortierellales</taxon>
        <taxon>Mortierellaceae</taxon>
        <taxon>Lunasporangiospora</taxon>
    </lineage>
</organism>
<dbReference type="OrthoDB" id="2447452at2759"/>
<sequence>MLTRKRKRQGDNKEEGAPLVTQDSTHSDPGWSQFAQNSIHGQNYLEGLDSIMSGFGLKLSFSDFHPRESYFQLTTVDYSGYLSSLFTGDLYNLDLRKIVCLRFSAGNNVLRHAQTQDDSDDIPNKETAGRLVRFLLHHSSRQILNFGFDLYESAQFVDYAPMMPNLQKLWISITCPISDYTQYTHYAKQFIYRNQGMSPSKHRLNLEYIPYELIDERPRFTDDESEQGDWVEERHKWYTDNCLLLKLYEAIGRPRSMDVSVLPLFYKESCFIETENLVSFVDHDTERWEAGEGPDMEAFLRPSSTAVAQTIQPSVLAYQQPPLSKLTHLKLASEDNYWIPIQTLNDIVAASGKSLETVSVNQAWHDLFPEDRTEETLLGLSQGLLSIPRATTIGYEWHLPRVRKIDLLFEGTVSIGSFDQCPLLESLSIRYGFEGHYGLGDVGPMEPMQQNAFLESLTCLPVWKLPRLRLLSLEGMAAVQFNFESIKFMKRLQSLKLEVNFEEWFPSFANKYLRLCPSEILSVIEKTETPPIYEPISTFYPWHWSSNSLIELSIAGPAAMMFHLGQLAQFPSLEKLDLKAPPIDAYTFLNTREQALAKLYSCQTMMPQDPSFNLDHILDPASSSSSLSATETREENSNTIPESSRSRPNHSQTEGSLQHLGFTGNWDVVVPNFWTQILTKYAPHLCSLSGFSNQDPCKQVRDIEEAYRIIEAIQEKKPRDCLPAVFPTGNLCSSCRREMGIRLINDRESGQLTETPGSRIYKISERQTQYAPRRYFE</sequence>
<evidence type="ECO:0000313" key="2">
    <source>
        <dbReference type="EMBL" id="KAF9585100.1"/>
    </source>
</evidence>
<comment type="caution">
    <text evidence="2">The sequence shown here is derived from an EMBL/GenBank/DDBJ whole genome shotgun (WGS) entry which is preliminary data.</text>
</comment>
<protein>
    <submittedName>
        <fullName evidence="2">Uncharacterized protein</fullName>
    </submittedName>
</protein>
<name>A0A9P6KHS7_9FUNG</name>
<reference evidence="2" key="1">
    <citation type="journal article" date="2020" name="Fungal Divers.">
        <title>Resolving the Mortierellaceae phylogeny through synthesis of multi-gene phylogenetics and phylogenomics.</title>
        <authorList>
            <person name="Vandepol N."/>
            <person name="Liber J."/>
            <person name="Desiro A."/>
            <person name="Na H."/>
            <person name="Kennedy M."/>
            <person name="Barry K."/>
            <person name="Grigoriev I.V."/>
            <person name="Miller A.N."/>
            <person name="O'Donnell K."/>
            <person name="Stajich J.E."/>
            <person name="Bonito G."/>
        </authorList>
    </citation>
    <scope>NUCLEOTIDE SEQUENCE</scope>
    <source>
        <strain evidence="2">KOD1015</strain>
    </source>
</reference>
<accession>A0A9P6KHS7</accession>
<dbReference type="SUPFAM" id="SSF52058">
    <property type="entry name" value="L domain-like"/>
    <property type="match status" value="1"/>
</dbReference>
<feature type="region of interest" description="Disordered" evidence="1">
    <location>
        <begin position="1"/>
        <end position="32"/>
    </location>
</feature>
<dbReference type="AlphaFoldDB" id="A0A9P6KHS7"/>
<evidence type="ECO:0000256" key="1">
    <source>
        <dbReference type="SAM" id="MobiDB-lite"/>
    </source>
</evidence>